<organism evidence="2">
    <name type="scientific">Eubacterium limosum</name>
    <dbReference type="NCBI Taxonomy" id="1736"/>
    <lineage>
        <taxon>Bacteria</taxon>
        <taxon>Bacillati</taxon>
        <taxon>Bacillota</taxon>
        <taxon>Clostridia</taxon>
        <taxon>Eubacteriales</taxon>
        <taxon>Eubacteriaceae</taxon>
        <taxon>Eubacterium</taxon>
    </lineage>
</organism>
<dbReference type="CDD" id="cd07951">
    <property type="entry name" value="ED_3B_N_AMMECR1"/>
    <property type="match status" value="1"/>
</dbReference>
<evidence type="ECO:0000259" key="1">
    <source>
        <dbReference type="PROSITE" id="PS51112"/>
    </source>
</evidence>
<proteinExistence type="predicted"/>
<dbReference type="SUPFAM" id="SSF53213">
    <property type="entry name" value="LigB-like"/>
    <property type="match status" value="1"/>
</dbReference>
<dbReference type="AlphaFoldDB" id="A0A6N3GV37"/>
<reference evidence="2" key="1">
    <citation type="submission" date="2019-11" db="EMBL/GenBank/DDBJ databases">
        <authorList>
            <person name="Feng L."/>
        </authorList>
    </citation>
    <scope>NUCLEOTIDE SEQUENCE</scope>
    <source>
        <strain evidence="2">ElimosumLFYP34</strain>
    </source>
</reference>
<gene>
    <name evidence="2" type="primary">cnbCb</name>
    <name evidence="2" type="ORF">ELLFYP34_00713</name>
</gene>
<dbReference type="SUPFAM" id="SSF143447">
    <property type="entry name" value="AMMECR1-like"/>
    <property type="match status" value="1"/>
</dbReference>
<dbReference type="NCBIfam" id="TIGR04336">
    <property type="entry name" value="AmmeMemoSam_B"/>
    <property type="match status" value="1"/>
</dbReference>
<dbReference type="InterPro" id="IPR036071">
    <property type="entry name" value="AMMECR1_dom_sf"/>
</dbReference>
<dbReference type="Gene3D" id="3.30.1490.150">
    <property type="entry name" value="Hypothetical protein ph0010, domain 2"/>
    <property type="match status" value="1"/>
</dbReference>
<feature type="domain" description="AMMECR1" evidence="1">
    <location>
        <begin position="291"/>
        <end position="461"/>
    </location>
</feature>
<keyword evidence="2" id="KW-0223">Dioxygenase</keyword>
<dbReference type="Pfam" id="PF01871">
    <property type="entry name" value="AMMECR1"/>
    <property type="match status" value="1"/>
</dbReference>
<dbReference type="NCBIfam" id="TIGR04335">
    <property type="entry name" value="AmmeMemoSam_A"/>
    <property type="match status" value="1"/>
</dbReference>
<sequence>MSVLGAFIVPHPPIILPEVGRGEEQKIEKTARAYRAVAEHIAELKPDTIVITSPHSIMYADYFHISPGSGAQGDLRDFGVSGVTVEASYDEVLAKAIGIQAEEDGIPAGTLGEKDSRLDHGTLIPLRFLEAFNLSFEVVRIGLSGLPMIDHYRFGESIAKAADKLDRRIVIIASGDLSHKLKQEGPYGFAPEGPAFDADVTSAMEHADFLKLLTYEPGFYERAAECGLGSFAIMAGALDGMAVDPELLSYEGPFGVGYAVAAFYPAGKASDRHFEKQYERWEETRLKDLKSQEDAYVRLARYALEAYIKTGVPAQLPNDLPEELTSRQAGVFVSLKKHGKLRGCIGTISPVTASVAEEILRNAVSAGLSDPRFPQVKASELKELAYSVDVLSPPEAIDSPDALDPHRYGVIVTKGQKRGLLLPNLDGVDSVEQQIAIAKQKAGIPADEACGLERFEVVRHL</sequence>
<dbReference type="InterPro" id="IPR027623">
    <property type="entry name" value="AmmeMemoSam_A"/>
</dbReference>
<dbReference type="Pfam" id="PF02900">
    <property type="entry name" value="LigB"/>
    <property type="match status" value="1"/>
</dbReference>
<dbReference type="GO" id="GO:0008198">
    <property type="term" value="F:ferrous iron binding"/>
    <property type="evidence" value="ECO:0007669"/>
    <property type="project" value="InterPro"/>
</dbReference>
<name>A0A6N3GV37_EUBLI</name>
<dbReference type="GO" id="GO:0016702">
    <property type="term" value="F:oxidoreductase activity, acting on single donors with incorporation of molecular oxygen, incorporation of two atoms of oxygen"/>
    <property type="evidence" value="ECO:0007669"/>
    <property type="project" value="UniProtKB-ARBA"/>
</dbReference>
<dbReference type="InterPro" id="IPR004183">
    <property type="entry name" value="Xdiol_dOase_suB"/>
</dbReference>
<dbReference type="InterPro" id="IPR027485">
    <property type="entry name" value="AMMECR1_N"/>
</dbReference>
<dbReference type="Gene3D" id="3.40.830.10">
    <property type="entry name" value="LigB-like"/>
    <property type="match status" value="1"/>
</dbReference>
<dbReference type="NCBIfam" id="TIGR00296">
    <property type="entry name" value="TIGR00296 family protein"/>
    <property type="match status" value="1"/>
</dbReference>
<dbReference type="PANTHER" id="PTHR13016:SF0">
    <property type="entry name" value="AMME SYNDROME CANDIDATE GENE 1 PROTEIN"/>
    <property type="match status" value="1"/>
</dbReference>
<dbReference type="PROSITE" id="PS51112">
    <property type="entry name" value="AMMECR1"/>
    <property type="match status" value="1"/>
</dbReference>
<dbReference type="EC" id="1.13.11.74" evidence="2"/>
<accession>A0A6N3GV37</accession>
<protein>
    <submittedName>
        <fullName evidence="2">2-aminophenol 1,6-dioxygenase subunit beta</fullName>
        <ecNumber evidence="2">1.13.11.74</ecNumber>
    </submittedName>
</protein>
<keyword evidence="2" id="KW-0560">Oxidoreductase</keyword>
<dbReference type="PANTHER" id="PTHR13016">
    <property type="entry name" value="AMMECR1 HOMOLOG"/>
    <property type="match status" value="1"/>
</dbReference>
<dbReference type="InterPro" id="IPR023473">
    <property type="entry name" value="AMMECR1"/>
</dbReference>
<dbReference type="EMBL" id="CACRTR010000023">
    <property type="protein sequence ID" value="VYU67880.1"/>
    <property type="molecule type" value="Genomic_DNA"/>
</dbReference>
<dbReference type="InterPro" id="IPR002733">
    <property type="entry name" value="AMMECR1_domain"/>
</dbReference>
<dbReference type="Gene3D" id="3.30.700.20">
    <property type="entry name" value="Hypothetical protein ph0010, domain 1"/>
    <property type="match status" value="1"/>
</dbReference>
<evidence type="ECO:0000313" key="2">
    <source>
        <dbReference type="EMBL" id="VYU67880.1"/>
    </source>
</evidence>